<name>A0A2T5UP07_9HYPH</name>
<proteinExistence type="predicted"/>
<protein>
    <submittedName>
        <fullName evidence="3">TRAP-type C4-dicarboxylate transport system substrate-binding protein</fullName>
    </submittedName>
</protein>
<evidence type="ECO:0000313" key="3">
    <source>
        <dbReference type="EMBL" id="PTW53233.1"/>
    </source>
</evidence>
<dbReference type="EMBL" id="QAYG01000017">
    <property type="protein sequence ID" value="PTW53233.1"/>
    <property type="molecule type" value="Genomic_DNA"/>
</dbReference>
<reference evidence="3 4" key="1">
    <citation type="submission" date="2018-04" db="EMBL/GenBank/DDBJ databases">
        <title>Genomic Encyclopedia of Archaeal and Bacterial Type Strains, Phase II (KMG-II): from individual species to whole genera.</title>
        <authorList>
            <person name="Goeker M."/>
        </authorList>
    </citation>
    <scope>NUCLEOTIDE SEQUENCE [LARGE SCALE GENOMIC DNA]</scope>
    <source>
        <strain evidence="3 4">DSM 23382</strain>
    </source>
</reference>
<keyword evidence="4" id="KW-1185">Reference proteome</keyword>
<dbReference type="AlphaFoldDB" id="A0A2T5UP07"/>
<dbReference type="Gene3D" id="3.40.190.170">
    <property type="entry name" value="Bacterial extracellular solute-binding protein, family 7"/>
    <property type="match status" value="1"/>
</dbReference>
<dbReference type="PANTHER" id="PTHR33376">
    <property type="match status" value="1"/>
</dbReference>
<feature type="signal peptide" evidence="2">
    <location>
        <begin position="1"/>
        <end position="27"/>
    </location>
</feature>
<dbReference type="RefSeq" id="WP_245926962.1">
    <property type="nucleotide sequence ID" value="NZ_QAYG01000017.1"/>
</dbReference>
<dbReference type="PANTHER" id="PTHR33376:SF15">
    <property type="entry name" value="BLL6794 PROTEIN"/>
    <property type="match status" value="1"/>
</dbReference>
<keyword evidence="1 2" id="KW-0732">Signal</keyword>
<accession>A0A2T5UP07</accession>
<dbReference type="Proteomes" id="UP000244081">
    <property type="component" value="Unassembled WGS sequence"/>
</dbReference>
<sequence>MKKINRMILPAVLAAATSLATLSTASAVELRLAHWVPASHPIQKYGIEPWVKAVEEASNGRIHITIYPAQQLGAAPDHYDMTRDGITDIGYVNPGYNAGRFPIASLIEVPFLANNAKAGARAMHEWYLDYAEKEMPEVKLCVMNPHDPGTIHSKTPVHVPADVKGMNVRPANATIARFVHLLGGASVQVSAPEAREALSKGAADAITFPWNSIYIFGIDKETKYHLDMPFYESLQTLVINRGVYDGLAPEDRKVIDEHCTPEWSEKFSTGWADNEAAGREKMIESGEHTLYKPTDEEVALWKEAAAPMLDEWKKAVASTGIDADKAYDDYVAKLKKYDSLFQ</sequence>
<dbReference type="InterPro" id="IPR038404">
    <property type="entry name" value="TRAP_DctP_sf"/>
</dbReference>
<feature type="chain" id="PRO_5015755421" evidence="2">
    <location>
        <begin position="28"/>
        <end position="342"/>
    </location>
</feature>
<dbReference type="CDD" id="cd13665">
    <property type="entry name" value="PBP2_TRAP_Dctp3_4"/>
    <property type="match status" value="1"/>
</dbReference>
<dbReference type="InterPro" id="IPR018389">
    <property type="entry name" value="DctP_fam"/>
</dbReference>
<dbReference type="GO" id="GO:0055085">
    <property type="term" value="P:transmembrane transport"/>
    <property type="evidence" value="ECO:0007669"/>
    <property type="project" value="InterPro"/>
</dbReference>
<evidence type="ECO:0000313" key="4">
    <source>
        <dbReference type="Proteomes" id="UP000244081"/>
    </source>
</evidence>
<dbReference type="NCBIfam" id="NF037995">
    <property type="entry name" value="TRAP_S1"/>
    <property type="match status" value="1"/>
</dbReference>
<gene>
    <name evidence="3" type="ORF">C8N35_11750</name>
</gene>
<evidence type="ECO:0000256" key="1">
    <source>
        <dbReference type="ARBA" id="ARBA00022729"/>
    </source>
</evidence>
<organism evidence="3 4">
    <name type="scientific">Breoghania corrubedonensis</name>
    <dbReference type="NCBI Taxonomy" id="665038"/>
    <lineage>
        <taxon>Bacteria</taxon>
        <taxon>Pseudomonadati</taxon>
        <taxon>Pseudomonadota</taxon>
        <taxon>Alphaproteobacteria</taxon>
        <taxon>Hyphomicrobiales</taxon>
        <taxon>Stappiaceae</taxon>
        <taxon>Breoghania</taxon>
    </lineage>
</organism>
<dbReference type="Pfam" id="PF03480">
    <property type="entry name" value="DctP"/>
    <property type="match status" value="1"/>
</dbReference>
<comment type="caution">
    <text evidence="3">The sequence shown here is derived from an EMBL/GenBank/DDBJ whole genome shotgun (WGS) entry which is preliminary data.</text>
</comment>
<evidence type="ECO:0000256" key="2">
    <source>
        <dbReference type="SAM" id="SignalP"/>
    </source>
</evidence>